<gene>
    <name evidence="1" type="ORF">OVY01_19255</name>
</gene>
<evidence type="ECO:0000313" key="1">
    <source>
        <dbReference type="EMBL" id="MCY0389288.1"/>
    </source>
</evidence>
<protein>
    <submittedName>
        <fullName evidence="1">Uncharacterized protein</fullName>
    </submittedName>
</protein>
<reference evidence="1" key="1">
    <citation type="submission" date="2022-11" db="EMBL/GenBank/DDBJ databases">
        <title>Robbsia betulipollinis sp. nov., isolated from pollen of birch (Betula pendula).</title>
        <authorList>
            <person name="Shi H."/>
            <person name="Ambika Manirajan B."/>
            <person name="Ratering S."/>
            <person name="Geissler-Plaum R."/>
            <person name="Schnell S."/>
        </authorList>
    </citation>
    <scope>NUCLEOTIDE SEQUENCE</scope>
    <source>
        <strain evidence="1">Bb-Pol-6</strain>
    </source>
</reference>
<evidence type="ECO:0000313" key="2">
    <source>
        <dbReference type="Proteomes" id="UP001082899"/>
    </source>
</evidence>
<accession>A0ABT3ZRV8</accession>
<keyword evidence="2" id="KW-1185">Reference proteome</keyword>
<comment type="caution">
    <text evidence="1">The sequence shown here is derived from an EMBL/GenBank/DDBJ whole genome shotgun (WGS) entry which is preliminary data.</text>
</comment>
<sequence length="578" mass="63919">MHEISEFIAPCLVPFEVYRRPDGEVVYASERLAMSESDLLNAFSYSTDRYADDGCGEVARTLFAERYGGAGVSVNGGGGRCGFDGKRFQIKGVGSNPLVGGAPGSPHSDGILPMSFALYEMIWSRILRDKLPFGVVDCQAVIAIASPRPIGGTNTFGRALLVREVCVRPAHFERAAYFRRKEVSVAADRDADVHRVVRMQRGIEPILQHLFALDAPPSEFEILAGLGEFARRQAHQLAFARANFLLHSISSSNLSMDGRWLDLTSIASLHPQQAFAADTIGSAWSRLWDHEFIIWEILGSMMFHYAKYRRRSDAFLTDALASLRKTFFTALDEAGAQYFLCTIGVPMIVAQRIGYTRAVREWARCYAQRLKLDFANAAANRRRMADPESMHGAGFSFLPLSAFVALARDRHAAAHEQGVTTDYERCLDEVMVEVRCGASDLGIGPRALEAAVAINAVKYLTEKAGLGFDELRGGLSSLIEIDPGDVAAMQARITSHANLLVEIGTFRVGFDPGMTLGCWRAAGVAIDYDMRGDCFVVHDRGRRETVERACWKPGAEGRPAWRAMIDFYERHDAHLIFQ</sequence>
<name>A0ABT3ZRV8_9BURK</name>
<dbReference type="EMBL" id="JAPMXC010000010">
    <property type="protein sequence ID" value="MCY0389288.1"/>
    <property type="molecule type" value="Genomic_DNA"/>
</dbReference>
<organism evidence="1 2">
    <name type="scientific">Robbsia betulipollinis</name>
    <dbReference type="NCBI Taxonomy" id="2981849"/>
    <lineage>
        <taxon>Bacteria</taxon>
        <taxon>Pseudomonadati</taxon>
        <taxon>Pseudomonadota</taxon>
        <taxon>Betaproteobacteria</taxon>
        <taxon>Burkholderiales</taxon>
        <taxon>Burkholderiaceae</taxon>
        <taxon>Robbsia</taxon>
    </lineage>
</organism>
<dbReference type="Proteomes" id="UP001082899">
    <property type="component" value="Unassembled WGS sequence"/>
</dbReference>
<proteinExistence type="predicted"/>